<reference evidence="2 3" key="1">
    <citation type="journal article" date="2024" name="J Genomics">
        <title>Draft genome sequencing and assembly of Favolaschia claudopus CIRM-BRFM 2984 isolated from oak limbs.</title>
        <authorList>
            <person name="Navarro D."/>
            <person name="Drula E."/>
            <person name="Chaduli D."/>
            <person name="Cazenave R."/>
            <person name="Ahrendt S."/>
            <person name="Wang J."/>
            <person name="Lipzen A."/>
            <person name="Daum C."/>
            <person name="Barry K."/>
            <person name="Grigoriev I.V."/>
            <person name="Favel A."/>
            <person name="Rosso M.N."/>
            <person name="Martin F."/>
        </authorList>
    </citation>
    <scope>NUCLEOTIDE SEQUENCE [LARGE SCALE GENOMIC DNA]</scope>
    <source>
        <strain evidence="2 3">CIRM-BRFM 2984</strain>
    </source>
</reference>
<feature type="compositionally biased region" description="Pro residues" evidence="1">
    <location>
        <begin position="879"/>
        <end position="902"/>
    </location>
</feature>
<evidence type="ECO:0000256" key="1">
    <source>
        <dbReference type="SAM" id="MobiDB-lite"/>
    </source>
</evidence>
<feature type="compositionally biased region" description="Basic and acidic residues" evidence="1">
    <location>
        <begin position="701"/>
        <end position="726"/>
    </location>
</feature>
<organism evidence="2 3">
    <name type="scientific">Favolaschia claudopus</name>
    <dbReference type="NCBI Taxonomy" id="2862362"/>
    <lineage>
        <taxon>Eukaryota</taxon>
        <taxon>Fungi</taxon>
        <taxon>Dikarya</taxon>
        <taxon>Basidiomycota</taxon>
        <taxon>Agaricomycotina</taxon>
        <taxon>Agaricomycetes</taxon>
        <taxon>Agaricomycetidae</taxon>
        <taxon>Agaricales</taxon>
        <taxon>Marasmiineae</taxon>
        <taxon>Mycenaceae</taxon>
        <taxon>Favolaschia</taxon>
    </lineage>
</organism>
<feature type="compositionally biased region" description="Pro residues" evidence="1">
    <location>
        <begin position="760"/>
        <end position="769"/>
    </location>
</feature>
<evidence type="ECO:0000313" key="2">
    <source>
        <dbReference type="EMBL" id="KAK7063827.1"/>
    </source>
</evidence>
<dbReference type="Proteomes" id="UP001362999">
    <property type="component" value="Unassembled WGS sequence"/>
</dbReference>
<feature type="compositionally biased region" description="Low complexity" evidence="1">
    <location>
        <begin position="836"/>
        <end position="852"/>
    </location>
</feature>
<accession>A0AAW0EDT3</accession>
<dbReference type="AlphaFoldDB" id="A0AAW0EDT3"/>
<keyword evidence="3" id="KW-1185">Reference proteome</keyword>
<feature type="compositionally biased region" description="Polar residues" evidence="1">
    <location>
        <begin position="774"/>
        <end position="803"/>
    </location>
</feature>
<feature type="compositionally biased region" description="Polar residues" evidence="1">
    <location>
        <begin position="550"/>
        <end position="559"/>
    </location>
</feature>
<feature type="compositionally biased region" description="Polar residues" evidence="1">
    <location>
        <begin position="1006"/>
        <end position="1019"/>
    </location>
</feature>
<sequence length="1080" mass="115756">MGVDRDKEKVKKWKKEKEREERQKERAERKRYLPLSESPQEMTSSADEESEYDDEEAAGVAQANVTITNDNANTENTTRPKIGVDIPGMQRSASKKRAPPPTPLVLHPPSSQQIPPVPHIVPPTSTGASDSEESTPPDATGRTRLAYLSKANGDEESSPSSNSDLDRLRDEDREGELEELEEEQEDLEKDLLNVPRKSMYNPQKRRGDYFDASELGFDVGNSSGEGGVSDADDYDLDDPNDRRKSQIVMRAQLDEIEKNLAQFSPRMLRTDLDSDSPAPSFGAAARSPSLSPPGSSTNGYFANGNGKGYSPMPSSPFMPVSNADVFPPTPKLPNHPGMHGEESDEDNDLSQQAAWPAVPYSSLSDKPSPSPAAQHFPPQLAVNGVSAAMPKRFRPSISTTPASSSRASSMHSNASSESELRKRDLAENYPTPAMSPPTSYPAMTPSIGPKNSLNSPLIPLSPDPFGRVPSQAPAIPGTSVGAGSAAGAKRTSKSYWEPPVVIPAAGAPPELQRKPSEGSIADGKSLTSGSATVSSSRFSTDSMNNGEGGQSQRQANRATLMSVKGIRNLWRKSRKESVSIPPGRMEAVSENAWSPLSPPLPNQPRPGNPAIPMMTPPLPPSPNPPLAPPPQRPHRPSMEEMELPDVEVELPPRTPVSAGFPGRPASQWPGPGAGPTGPSPRPSLSQERRPSTSTTSSGRPSLHERRPSMGQGQERRPSVSQERRPSQDQSLGVPSRRASPDGMPPPPHQFNVPSRRPSPEQVPPLPQPMRRPSDAQSQMSVQSHMSFQSQLSVPPPMLQSTKTGPIIAAKAGPPRHATNDGLLWDQESPYPTRIGPPSRAPSVSSSSPSRPASRPPSPPYPSPPQHQSPPHQSPLHQSPTPPPSTANTSPPPPIPINPSPPAPEKERRSSVRKSILKWKSQTNTNNGSAVPAPLTPSAATFRTRKTSLSGSPSQGSPLTLPMDIPPSPKIPEQFITSYVGSHPPPPAPAARPNSAAIARRRLSAKMASTSTDSSGSRRQSQAHHRPRGSTASSAHSEDTRDTHESTSLDTSAFEIISPKMGGQLSFPYTDLDHDRPALAG</sequence>
<feature type="compositionally biased region" description="Acidic residues" evidence="1">
    <location>
        <begin position="46"/>
        <end position="57"/>
    </location>
</feature>
<gene>
    <name evidence="2" type="ORF">R3P38DRAFT_2820618</name>
</gene>
<feature type="compositionally biased region" description="Basic and acidic residues" evidence="1">
    <location>
        <begin position="1070"/>
        <end position="1080"/>
    </location>
</feature>
<name>A0AAW0EDT3_9AGAR</name>
<feature type="compositionally biased region" description="Low complexity" evidence="1">
    <location>
        <begin position="525"/>
        <end position="542"/>
    </location>
</feature>
<protein>
    <submittedName>
        <fullName evidence="2">Uncharacterized protein</fullName>
    </submittedName>
</protein>
<feature type="compositionally biased region" description="Polar residues" evidence="1">
    <location>
        <begin position="63"/>
        <end position="79"/>
    </location>
</feature>
<feature type="compositionally biased region" description="Low complexity" evidence="1">
    <location>
        <begin position="868"/>
        <end position="878"/>
    </location>
</feature>
<feature type="compositionally biased region" description="Basic and acidic residues" evidence="1">
    <location>
        <begin position="1035"/>
        <end position="1046"/>
    </location>
</feature>
<feature type="compositionally biased region" description="Pro residues" evidence="1">
    <location>
        <begin position="853"/>
        <end position="867"/>
    </location>
</feature>
<feature type="region of interest" description="Disordered" evidence="1">
    <location>
        <begin position="1"/>
        <end position="241"/>
    </location>
</feature>
<feature type="compositionally biased region" description="Low complexity" evidence="1">
    <location>
        <begin position="477"/>
        <end position="488"/>
    </location>
</feature>
<feature type="compositionally biased region" description="Pro residues" evidence="1">
    <location>
        <begin position="596"/>
        <end position="631"/>
    </location>
</feature>
<dbReference type="EMBL" id="JAWWNJ010000001">
    <property type="protein sequence ID" value="KAK7063827.1"/>
    <property type="molecule type" value="Genomic_DNA"/>
</dbReference>
<proteinExistence type="predicted"/>
<evidence type="ECO:0000313" key="3">
    <source>
        <dbReference type="Proteomes" id="UP001362999"/>
    </source>
</evidence>
<feature type="compositionally biased region" description="Low complexity" evidence="1">
    <location>
        <begin position="310"/>
        <end position="321"/>
    </location>
</feature>
<comment type="caution">
    <text evidence="2">The sequence shown here is derived from an EMBL/GenBank/DDBJ whole genome shotgun (WGS) entry which is preliminary data.</text>
</comment>
<feature type="compositionally biased region" description="Polar residues" evidence="1">
    <location>
        <begin position="919"/>
        <end position="928"/>
    </location>
</feature>
<feature type="compositionally biased region" description="Low complexity" evidence="1">
    <location>
        <begin position="396"/>
        <end position="417"/>
    </location>
</feature>
<feature type="region of interest" description="Disordered" evidence="1">
    <location>
        <begin position="269"/>
        <end position="560"/>
    </location>
</feature>
<feature type="region of interest" description="Disordered" evidence="1">
    <location>
        <begin position="589"/>
        <end position="1080"/>
    </location>
</feature>
<feature type="compositionally biased region" description="Basic and acidic residues" evidence="1">
    <location>
        <begin position="1"/>
        <end position="31"/>
    </location>
</feature>
<feature type="compositionally biased region" description="Polar residues" evidence="1">
    <location>
        <begin position="288"/>
        <end position="300"/>
    </location>
</feature>
<feature type="compositionally biased region" description="Low complexity" evidence="1">
    <location>
        <begin position="691"/>
        <end position="700"/>
    </location>
</feature>
<feature type="compositionally biased region" description="Acidic residues" evidence="1">
    <location>
        <begin position="173"/>
        <end position="188"/>
    </location>
</feature>
<feature type="compositionally biased region" description="Acidic residues" evidence="1">
    <location>
        <begin position="639"/>
        <end position="648"/>
    </location>
</feature>
<feature type="compositionally biased region" description="Low complexity" evidence="1">
    <location>
        <begin position="946"/>
        <end position="961"/>
    </location>
</feature>
<feature type="compositionally biased region" description="Low complexity" evidence="1">
    <location>
        <begin position="104"/>
        <end position="114"/>
    </location>
</feature>
<feature type="compositionally biased region" description="Low complexity" evidence="1">
    <location>
        <begin position="498"/>
        <end position="509"/>
    </location>
</feature>